<evidence type="ECO:0000313" key="2">
    <source>
        <dbReference type="EMBL" id="RKR82731.1"/>
    </source>
</evidence>
<gene>
    <name evidence="2" type="ORF">BDD43_2916</name>
</gene>
<accession>A0A495J258</accession>
<name>A0A495J258_9SPHI</name>
<proteinExistence type="predicted"/>
<reference evidence="2 3" key="1">
    <citation type="submission" date="2018-10" db="EMBL/GenBank/DDBJ databases">
        <title>Genomic Encyclopedia of Archaeal and Bacterial Type Strains, Phase II (KMG-II): from individual species to whole genera.</title>
        <authorList>
            <person name="Goeker M."/>
        </authorList>
    </citation>
    <scope>NUCLEOTIDE SEQUENCE [LARGE SCALE GENOMIC DNA]</scope>
    <source>
        <strain evidence="2 3">DSM 18602</strain>
    </source>
</reference>
<protein>
    <submittedName>
        <fullName evidence="2">Uncharacterized protein</fullName>
    </submittedName>
</protein>
<dbReference type="OrthoDB" id="798672at2"/>
<keyword evidence="1" id="KW-0812">Transmembrane</keyword>
<feature type="transmembrane region" description="Helical" evidence="1">
    <location>
        <begin position="28"/>
        <end position="53"/>
    </location>
</feature>
<evidence type="ECO:0000313" key="3">
    <source>
        <dbReference type="Proteomes" id="UP000268007"/>
    </source>
</evidence>
<evidence type="ECO:0000256" key="1">
    <source>
        <dbReference type="SAM" id="Phobius"/>
    </source>
</evidence>
<organism evidence="2 3">
    <name type="scientific">Mucilaginibacter gracilis</name>
    <dbReference type="NCBI Taxonomy" id="423350"/>
    <lineage>
        <taxon>Bacteria</taxon>
        <taxon>Pseudomonadati</taxon>
        <taxon>Bacteroidota</taxon>
        <taxon>Sphingobacteriia</taxon>
        <taxon>Sphingobacteriales</taxon>
        <taxon>Sphingobacteriaceae</taxon>
        <taxon>Mucilaginibacter</taxon>
    </lineage>
</organism>
<keyword evidence="1" id="KW-1133">Transmembrane helix</keyword>
<comment type="caution">
    <text evidence="2">The sequence shown here is derived from an EMBL/GenBank/DDBJ whole genome shotgun (WGS) entry which is preliminary data.</text>
</comment>
<keyword evidence="3" id="KW-1185">Reference proteome</keyword>
<dbReference type="RefSeq" id="WP_121198306.1">
    <property type="nucleotide sequence ID" value="NZ_RBKU01000001.1"/>
</dbReference>
<feature type="transmembrane region" description="Helical" evidence="1">
    <location>
        <begin position="59"/>
        <end position="81"/>
    </location>
</feature>
<dbReference type="Proteomes" id="UP000268007">
    <property type="component" value="Unassembled WGS sequence"/>
</dbReference>
<dbReference type="AlphaFoldDB" id="A0A495J258"/>
<sequence>MDEVEKLVPDVNVEKCLKKERLVYVKDGWFWFEILSISTLLIIEMVGGSYGAIQTIPDNGYWAIVLMLLINVFIIANFWLLNTFVKVKGMGTLRNKEDAITTLNFFYEDLTFSASKTNMLRNIKPSTFSKWGSALTDIFNNDYVYFHRATITDRISISPLSGIYNYLKCKKIAEHFQQIQQSVAKAESV</sequence>
<keyword evidence="1" id="KW-0472">Membrane</keyword>
<dbReference type="EMBL" id="RBKU01000001">
    <property type="protein sequence ID" value="RKR82731.1"/>
    <property type="molecule type" value="Genomic_DNA"/>
</dbReference>